<sequence length="91" mass="9754">MPTKSRYSYGTSVNRRSARTPQAFTVAPPVHYRRRPGLNQGVAVALPGSIAPGNACGVTVYWGSAWTLPAFTGAPPRHYRRQSWVAGASPG</sequence>
<evidence type="ECO:0000313" key="2">
    <source>
        <dbReference type="EMBL" id="KAH3801504.1"/>
    </source>
</evidence>
<gene>
    <name evidence="2" type="ORF">DPMN_155157</name>
</gene>
<dbReference type="Proteomes" id="UP000828390">
    <property type="component" value="Unassembled WGS sequence"/>
</dbReference>
<feature type="region of interest" description="Disordered" evidence="1">
    <location>
        <begin position="1"/>
        <end position="21"/>
    </location>
</feature>
<accession>A0A9D4FLS7</accession>
<name>A0A9D4FLS7_DREPO</name>
<evidence type="ECO:0000313" key="3">
    <source>
        <dbReference type="Proteomes" id="UP000828390"/>
    </source>
</evidence>
<reference evidence="2" key="1">
    <citation type="journal article" date="2019" name="bioRxiv">
        <title>The Genome of the Zebra Mussel, Dreissena polymorpha: A Resource for Invasive Species Research.</title>
        <authorList>
            <person name="McCartney M.A."/>
            <person name="Auch B."/>
            <person name="Kono T."/>
            <person name="Mallez S."/>
            <person name="Zhang Y."/>
            <person name="Obille A."/>
            <person name="Becker A."/>
            <person name="Abrahante J.E."/>
            <person name="Garbe J."/>
            <person name="Badalamenti J.P."/>
            <person name="Herman A."/>
            <person name="Mangelson H."/>
            <person name="Liachko I."/>
            <person name="Sullivan S."/>
            <person name="Sone E.D."/>
            <person name="Koren S."/>
            <person name="Silverstein K.A.T."/>
            <person name="Beckman K.B."/>
            <person name="Gohl D.M."/>
        </authorList>
    </citation>
    <scope>NUCLEOTIDE SEQUENCE</scope>
    <source>
        <strain evidence="2">Duluth1</strain>
        <tissue evidence="2">Whole animal</tissue>
    </source>
</reference>
<dbReference type="EMBL" id="JAIWYP010000007">
    <property type="protein sequence ID" value="KAH3801504.1"/>
    <property type="molecule type" value="Genomic_DNA"/>
</dbReference>
<comment type="caution">
    <text evidence="2">The sequence shown here is derived from an EMBL/GenBank/DDBJ whole genome shotgun (WGS) entry which is preliminary data.</text>
</comment>
<proteinExistence type="predicted"/>
<organism evidence="2 3">
    <name type="scientific">Dreissena polymorpha</name>
    <name type="common">Zebra mussel</name>
    <name type="synonym">Mytilus polymorpha</name>
    <dbReference type="NCBI Taxonomy" id="45954"/>
    <lineage>
        <taxon>Eukaryota</taxon>
        <taxon>Metazoa</taxon>
        <taxon>Spiralia</taxon>
        <taxon>Lophotrochozoa</taxon>
        <taxon>Mollusca</taxon>
        <taxon>Bivalvia</taxon>
        <taxon>Autobranchia</taxon>
        <taxon>Heteroconchia</taxon>
        <taxon>Euheterodonta</taxon>
        <taxon>Imparidentia</taxon>
        <taxon>Neoheterodontei</taxon>
        <taxon>Myida</taxon>
        <taxon>Dreissenoidea</taxon>
        <taxon>Dreissenidae</taxon>
        <taxon>Dreissena</taxon>
    </lineage>
</organism>
<dbReference type="AlphaFoldDB" id="A0A9D4FLS7"/>
<protein>
    <submittedName>
        <fullName evidence="2">Uncharacterized protein</fullName>
    </submittedName>
</protein>
<reference evidence="2" key="2">
    <citation type="submission" date="2020-11" db="EMBL/GenBank/DDBJ databases">
        <authorList>
            <person name="McCartney M.A."/>
            <person name="Auch B."/>
            <person name="Kono T."/>
            <person name="Mallez S."/>
            <person name="Becker A."/>
            <person name="Gohl D.M."/>
            <person name="Silverstein K.A.T."/>
            <person name="Koren S."/>
            <person name="Bechman K.B."/>
            <person name="Herman A."/>
            <person name="Abrahante J.E."/>
            <person name="Garbe J."/>
        </authorList>
    </citation>
    <scope>NUCLEOTIDE SEQUENCE</scope>
    <source>
        <strain evidence="2">Duluth1</strain>
        <tissue evidence="2">Whole animal</tissue>
    </source>
</reference>
<evidence type="ECO:0000256" key="1">
    <source>
        <dbReference type="SAM" id="MobiDB-lite"/>
    </source>
</evidence>
<keyword evidence="3" id="KW-1185">Reference proteome</keyword>